<evidence type="ECO:0000313" key="2">
    <source>
        <dbReference type="Proteomes" id="UP000305948"/>
    </source>
</evidence>
<sequence length="133" mass="15415">MIYFVLSSIFCPPPLPPLPRLLYANRRPLLIVLLSMILTRYTYRGCTWSTVHRPRFTGSVPLSAIPALPDGGLLQRPPGCPQTYQWTLYQLSKLLLLLPDVTRCCRRPRLTLPAEVQWRCTCHFRECTRVHRP</sequence>
<reference evidence="1 2" key="1">
    <citation type="journal article" date="2019" name="Nat. Ecol. Evol.">
        <title>Megaphylogeny resolves global patterns of mushroom evolution.</title>
        <authorList>
            <person name="Varga T."/>
            <person name="Krizsan K."/>
            <person name="Foldi C."/>
            <person name="Dima B."/>
            <person name="Sanchez-Garcia M."/>
            <person name="Sanchez-Ramirez S."/>
            <person name="Szollosi G.J."/>
            <person name="Szarkandi J.G."/>
            <person name="Papp V."/>
            <person name="Albert L."/>
            <person name="Andreopoulos W."/>
            <person name="Angelini C."/>
            <person name="Antonin V."/>
            <person name="Barry K.W."/>
            <person name="Bougher N.L."/>
            <person name="Buchanan P."/>
            <person name="Buyck B."/>
            <person name="Bense V."/>
            <person name="Catcheside P."/>
            <person name="Chovatia M."/>
            <person name="Cooper J."/>
            <person name="Damon W."/>
            <person name="Desjardin D."/>
            <person name="Finy P."/>
            <person name="Geml J."/>
            <person name="Haridas S."/>
            <person name="Hughes K."/>
            <person name="Justo A."/>
            <person name="Karasinski D."/>
            <person name="Kautmanova I."/>
            <person name="Kiss B."/>
            <person name="Kocsube S."/>
            <person name="Kotiranta H."/>
            <person name="LaButti K.M."/>
            <person name="Lechner B.E."/>
            <person name="Liimatainen K."/>
            <person name="Lipzen A."/>
            <person name="Lukacs Z."/>
            <person name="Mihaltcheva S."/>
            <person name="Morgado L.N."/>
            <person name="Niskanen T."/>
            <person name="Noordeloos M.E."/>
            <person name="Ohm R.A."/>
            <person name="Ortiz-Santana B."/>
            <person name="Ovrebo C."/>
            <person name="Racz N."/>
            <person name="Riley R."/>
            <person name="Savchenko A."/>
            <person name="Shiryaev A."/>
            <person name="Soop K."/>
            <person name="Spirin V."/>
            <person name="Szebenyi C."/>
            <person name="Tomsovsky M."/>
            <person name="Tulloss R.E."/>
            <person name="Uehling J."/>
            <person name="Grigoriev I.V."/>
            <person name="Vagvolgyi C."/>
            <person name="Papp T."/>
            <person name="Martin F.M."/>
            <person name="Miettinen O."/>
            <person name="Hibbett D.S."/>
            <person name="Nagy L.G."/>
        </authorList>
    </citation>
    <scope>NUCLEOTIDE SEQUENCE [LARGE SCALE GENOMIC DNA]</scope>
    <source>
        <strain evidence="1 2">OMC1185</strain>
    </source>
</reference>
<dbReference type="EMBL" id="ML213529">
    <property type="protein sequence ID" value="TFK46580.1"/>
    <property type="molecule type" value="Genomic_DNA"/>
</dbReference>
<name>A0A5C3MNL2_9AGAM</name>
<gene>
    <name evidence="1" type="ORF">OE88DRAFT_909437</name>
</gene>
<dbReference type="Proteomes" id="UP000305948">
    <property type="component" value="Unassembled WGS sequence"/>
</dbReference>
<protein>
    <submittedName>
        <fullName evidence="1">Uncharacterized protein</fullName>
    </submittedName>
</protein>
<keyword evidence="2" id="KW-1185">Reference proteome</keyword>
<dbReference type="AlphaFoldDB" id="A0A5C3MNL2"/>
<evidence type="ECO:0000313" key="1">
    <source>
        <dbReference type="EMBL" id="TFK46580.1"/>
    </source>
</evidence>
<proteinExistence type="predicted"/>
<accession>A0A5C3MNL2</accession>
<organism evidence="1 2">
    <name type="scientific">Heliocybe sulcata</name>
    <dbReference type="NCBI Taxonomy" id="5364"/>
    <lineage>
        <taxon>Eukaryota</taxon>
        <taxon>Fungi</taxon>
        <taxon>Dikarya</taxon>
        <taxon>Basidiomycota</taxon>
        <taxon>Agaricomycotina</taxon>
        <taxon>Agaricomycetes</taxon>
        <taxon>Gloeophyllales</taxon>
        <taxon>Gloeophyllaceae</taxon>
        <taxon>Heliocybe</taxon>
    </lineage>
</organism>